<name>A0A1Q5PGY7_9BACT</name>
<dbReference type="InterPro" id="IPR036587">
    <property type="entry name" value="NucleaseA_inhib-like_sf"/>
</dbReference>
<dbReference type="EMBL" id="LVWA01000003">
    <property type="protein sequence ID" value="OKL41495.1"/>
    <property type="molecule type" value="Genomic_DNA"/>
</dbReference>
<dbReference type="Proteomes" id="UP000186551">
    <property type="component" value="Unassembled WGS sequence"/>
</dbReference>
<dbReference type="STRING" id="1797110.A3841_10615"/>
<sequence>MNKEQLQKELMQAVDGLLMQSEIEAPFEFVYLEQPQGRQLRPEDVVEHAGKPSGMAVKVHTLEEFLSQMQGVDSDVRKSTPDGQAAYRRLTETLLRLLQDVKVYSITQIGTEAYILGKAEDGNYAGLRTMFIQDEASIKEE</sequence>
<dbReference type="AlphaFoldDB" id="A0A1Q5PGY7"/>
<proteinExistence type="predicted"/>
<dbReference type="OrthoDB" id="852327at2"/>
<dbReference type="SUPFAM" id="SSF82602">
    <property type="entry name" value="Nuclease A inhibitor (NuiA)"/>
    <property type="match status" value="1"/>
</dbReference>
<dbReference type="Gene3D" id="3.40.1460.10">
    <property type="entry name" value="Nuclease A inhibitor-like"/>
    <property type="match status" value="1"/>
</dbReference>
<organism evidence="1 2">
    <name type="scientific">Pontibacter flavimaris</name>
    <dbReference type="NCBI Taxonomy" id="1797110"/>
    <lineage>
        <taxon>Bacteria</taxon>
        <taxon>Pseudomonadati</taxon>
        <taxon>Bacteroidota</taxon>
        <taxon>Cytophagia</taxon>
        <taxon>Cytophagales</taxon>
        <taxon>Hymenobacteraceae</taxon>
        <taxon>Pontibacter</taxon>
    </lineage>
</organism>
<gene>
    <name evidence="1" type="ORF">A3841_10615</name>
</gene>
<evidence type="ECO:0008006" key="3">
    <source>
        <dbReference type="Google" id="ProtNLM"/>
    </source>
</evidence>
<comment type="caution">
    <text evidence="1">The sequence shown here is derived from an EMBL/GenBank/DDBJ whole genome shotgun (WGS) entry which is preliminary data.</text>
</comment>
<dbReference type="Pfam" id="PF07924">
    <property type="entry name" value="NuiA"/>
    <property type="match status" value="1"/>
</dbReference>
<evidence type="ECO:0000313" key="2">
    <source>
        <dbReference type="Proteomes" id="UP000186551"/>
    </source>
</evidence>
<protein>
    <recommendedName>
        <fullName evidence="3">Nuclease A inhibitor-like protein</fullName>
    </recommendedName>
</protein>
<evidence type="ECO:0000313" key="1">
    <source>
        <dbReference type="EMBL" id="OKL41495.1"/>
    </source>
</evidence>
<dbReference type="RefSeq" id="WP_073850908.1">
    <property type="nucleotide sequence ID" value="NZ_LVWA01000003.1"/>
</dbReference>
<keyword evidence="2" id="KW-1185">Reference proteome</keyword>
<reference evidence="1 2" key="1">
    <citation type="submission" date="2016-03" db="EMBL/GenBank/DDBJ databases">
        <title>Genome sequence of Pontibacter sp. nov., of the family cytophagaceae, isolated from marine sediment of the Yellow Sea, China.</title>
        <authorList>
            <person name="Zhang G."/>
            <person name="Zhang R."/>
        </authorList>
    </citation>
    <scope>NUCLEOTIDE SEQUENCE [LARGE SCALE GENOMIC DNA]</scope>
    <source>
        <strain evidence="1 2">S10-8</strain>
    </source>
</reference>
<dbReference type="InterPro" id="IPR012489">
    <property type="entry name" value="NucleaseA_inhib-like"/>
</dbReference>
<accession>A0A1Q5PGY7</accession>